<keyword evidence="5" id="KW-1185">Reference proteome</keyword>
<gene>
    <name evidence="4" type="ORF">KFL_002420050</name>
</gene>
<feature type="region of interest" description="Disordered" evidence="2">
    <location>
        <begin position="1435"/>
        <end position="1510"/>
    </location>
</feature>
<feature type="compositionally biased region" description="Polar residues" evidence="2">
    <location>
        <begin position="1888"/>
        <end position="1901"/>
    </location>
</feature>
<feature type="compositionally biased region" description="Basic and acidic residues" evidence="2">
    <location>
        <begin position="120"/>
        <end position="140"/>
    </location>
</feature>
<feature type="region of interest" description="Disordered" evidence="2">
    <location>
        <begin position="1523"/>
        <end position="1668"/>
    </location>
</feature>
<feature type="compositionally biased region" description="Acidic residues" evidence="2">
    <location>
        <begin position="1653"/>
        <end position="1662"/>
    </location>
</feature>
<dbReference type="Proteomes" id="UP000054558">
    <property type="component" value="Unassembled WGS sequence"/>
</dbReference>
<dbReference type="PROSITE" id="PS50003">
    <property type="entry name" value="PH_DOMAIN"/>
    <property type="match status" value="1"/>
</dbReference>
<feature type="compositionally biased region" description="Polar residues" evidence="2">
    <location>
        <begin position="272"/>
        <end position="290"/>
    </location>
</feature>
<feature type="region of interest" description="Disordered" evidence="2">
    <location>
        <begin position="1884"/>
        <end position="1965"/>
    </location>
</feature>
<evidence type="ECO:0000313" key="5">
    <source>
        <dbReference type="Proteomes" id="UP000054558"/>
    </source>
</evidence>
<feature type="region of interest" description="Disordered" evidence="2">
    <location>
        <begin position="1680"/>
        <end position="1867"/>
    </location>
</feature>
<feature type="compositionally biased region" description="Basic and acidic residues" evidence="2">
    <location>
        <begin position="2010"/>
        <end position="2022"/>
    </location>
</feature>
<feature type="coiled-coil region" evidence="1">
    <location>
        <begin position="2515"/>
        <end position="2549"/>
    </location>
</feature>
<reference evidence="4 5" key="1">
    <citation type="journal article" date="2014" name="Nat. Commun.">
        <title>Klebsormidium flaccidum genome reveals primary factors for plant terrestrial adaptation.</title>
        <authorList>
            <person name="Hori K."/>
            <person name="Maruyama F."/>
            <person name="Fujisawa T."/>
            <person name="Togashi T."/>
            <person name="Yamamoto N."/>
            <person name="Seo M."/>
            <person name="Sato S."/>
            <person name="Yamada T."/>
            <person name="Mori H."/>
            <person name="Tajima N."/>
            <person name="Moriyama T."/>
            <person name="Ikeuchi M."/>
            <person name="Watanabe M."/>
            <person name="Wada H."/>
            <person name="Kobayashi K."/>
            <person name="Saito M."/>
            <person name="Masuda T."/>
            <person name="Sasaki-Sekimoto Y."/>
            <person name="Mashiguchi K."/>
            <person name="Awai K."/>
            <person name="Shimojima M."/>
            <person name="Masuda S."/>
            <person name="Iwai M."/>
            <person name="Nobusawa T."/>
            <person name="Narise T."/>
            <person name="Kondo S."/>
            <person name="Saito H."/>
            <person name="Sato R."/>
            <person name="Murakawa M."/>
            <person name="Ihara Y."/>
            <person name="Oshima-Yamada Y."/>
            <person name="Ohtaka K."/>
            <person name="Satoh M."/>
            <person name="Sonobe K."/>
            <person name="Ishii M."/>
            <person name="Ohtani R."/>
            <person name="Kanamori-Sato M."/>
            <person name="Honoki R."/>
            <person name="Miyazaki D."/>
            <person name="Mochizuki H."/>
            <person name="Umetsu J."/>
            <person name="Higashi K."/>
            <person name="Shibata D."/>
            <person name="Kamiya Y."/>
            <person name="Sato N."/>
            <person name="Nakamura Y."/>
            <person name="Tabata S."/>
            <person name="Ida S."/>
            <person name="Kurokawa K."/>
            <person name="Ohta H."/>
        </authorList>
    </citation>
    <scope>NUCLEOTIDE SEQUENCE [LARGE SCALE GENOMIC DNA]</scope>
    <source>
        <strain evidence="4 5">NIES-2285</strain>
    </source>
</reference>
<keyword evidence="1" id="KW-0175">Coiled coil</keyword>
<feature type="compositionally biased region" description="Low complexity" evidence="2">
    <location>
        <begin position="1918"/>
        <end position="1930"/>
    </location>
</feature>
<feature type="compositionally biased region" description="Basic and acidic residues" evidence="2">
    <location>
        <begin position="1905"/>
        <end position="1917"/>
    </location>
</feature>
<feature type="compositionally biased region" description="Basic and acidic residues" evidence="2">
    <location>
        <begin position="1937"/>
        <end position="1950"/>
    </location>
</feature>
<feature type="compositionally biased region" description="Low complexity" evidence="2">
    <location>
        <begin position="1835"/>
        <end position="1858"/>
    </location>
</feature>
<feature type="compositionally biased region" description="Pro residues" evidence="2">
    <location>
        <begin position="1822"/>
        <end position="1834"/>
    </location>
</feature>
<feature type="compositionally biased region" description="Basic and acidic residues" evidence="2">
    <location>
        <begin position="1979"/>
        <end position="1992"/>
    </location>
</feature>
<feature type="compositionally biased region" description="Low complexity" evidence="2">
    <location>
        <begin position="155"/>
        <end position="183"/>
    </location>
</feature>
<evidence type="ECO:0000259" key="3">
    <source>
        <dbReference type="PROSITE" id="PS50003"/>
    </source>
</evidence>
<feature type="compositionally biased region" description="Basic residues" evidence="2">
    <location>
        <begin position="1190"/>
        <end position="1200"/>
    </location>
</feature>
<organism evidence="4 5">
    <name type="scientific">Klebsormidium nitens</name>
    <name type="common">Green alga</name>
    <name type="synonym">Ulothrix nitens</name>
    <dbReference type="NCBI Taxonomy" id="105231"/>
    <lineage>
        <taxon>Eukaryota</taxon>
        <taxon>Viridiplantae</taxon>
        <taxon>Streptophyta</taxon>
        <taxon>Klebsormidiophyceae</taxon>
        <taxon>Klebsormidiales</taxon>
        <taxon>Klebsormidiaceae</taxon>
        <taxon>Klebsormidium</taxon>
    </lineage>
</organism>
<feature type="compositionally biased region" description="Polar residues" evidence="2">
    <location>
        <begin position="208"/>
        <end position="228"/>
    </location>
</feature>
<feature type="compositionally biased region" description="Low complexity" evidence="2">
    <location>
        <begin position="53"/>
        <end position="65"/>
    </location>
</feature>
<feature type="compositionally biased region" description="Low complexity" evidence="2">
    <location>
        <begin position="237"/>
        <end position="247"/>
    </location>
</feature>
<proteinExistence type="predicted"/>
<feature type="region of interest" description="Disordered" evidence="2">
    <location>
        <begin position="1"/>
        <end position="332"/>
    </location>
</feature>
<feature type="compositionally biased region" description="Basic and acidic residues" evidence="2">
    <location>
        <begin position="1734"/>
        <end position="1744"/>
    </location>
</feature>
<feature type="region of interest" description="Disordered" evidence="2">
    <location>
        <begin position="537"/>
        <end position="720"/>
    </location>
</feature>
<feature type="compositionally biased region" description="Basic and acidic residues" evidence="2">
    <location>
        <begin position="648"/>
        <end position="668"/>
    </location>
</feature>
<feature type="compositionally biased region" description="Basic and acidic residues" evidence="2">
    <location>
        <begin position="574"/>
        <end position="588"/>
    </location>
</feature>
<evidence type="ECO:0000313" key="4">
    <source>
        <dbReference type="EMBL" id="GAQ85572.1"/>
    </source>
</evidence>
<feature type="region of interest" description="Disordered" evidence="2">
    <location>
        <begin position="384"/>
        <end position="454"/>
    </location>
</feature>
<feature type="compositionally biased region" description="Low complexity" evidence="2">
    <location>
        <begin position="1147"/>
        <end position="1160"/>
    </location>
</feature>
<dbReference type="EMBL" id="DF237191">
    <property type="protein sequence ID" value="GAQ85572.1"/>
    <property type="molecule type" value="Genomic_DNA"/>
</dbReference>
<protein>
    <recommendedName>
        <fullName evidence="3">PH domain-containing protein</fullName>
    </recommendedName>
</protein>
<feature type="compositionally biased region" description="Polar residues" evidence="2">
    <location>
        <begin position="1"/>
        <end position="11"/>
    </location>
</feature>
<feature type="compositionally biased region" description="Basic and acidic residues" evidence="2">
    <location>
        <begin position="423"/>
        <end position="445"/>
    </location>
</feature>
<feature type="compositionally biased region" description="Basic and acidic residues" evidence="2">
    <location>
        <begin position="1700"/>
        <end position="1710"/>
    </location>
</feature>
<evidence type="ECO:0000256" key="1">
    <source>
        <dbReference type="SAM" id="Coils"/>
    </source>
</evidence>
<feature type="region of interest" description="Disordered" evidence="2">
    <location>
        <begin position="770"/>
        <end position="841"/>
    </location>
</feature>
<feature type="region of interest" description="Disordered" evidence="2">
    <location>
        <begin position="1979"/>
        <end position="2035"/>
    </location>
</feature>
<name>A0A1Y1I6J4_KLENI</name>
<feature type="region of interest" description="Disordered" evidence="2">
    <location>
        <begin position="856"/>
        <end position="1395"/>
    </location>
</feature>
<accession>A0A1Y1I6J4</accession>
<feature type="compositionally biased region" description="Low complexity" evidence="2">
    <location>
        <begin position="1481"/>
        <end position="1499"/>
    </location>
</feature>
<sequence length="2648" mass="280261">MDVITPGNQMASPLRVLHTGGSEGDALEDSGSPMQKFSGFAAPTFASLQRTNSSPKKQLSRSSSLNRANPVDDVADLPSTELPPAVLKMEGWETDALEDSGSPLRKDGYAAPTFSSFKRRLQEGSEKPANKNPEITRPEDLLTVQQALTMALPQSARRTPRPTSSSSDWSSRRSSSFGSSQTSAGDHLTPRLLARSLSLKARELANQPGESTGGPSKTGSRRQSSFSRALTAEEESVVSGGSASSEEVGGRGKSDSLERVSEGDESEKRSRLNTPQELPKSNRSNFSEGSRNGGVALGQRETDFGSPPEQRYSTDRSSDGEVVIGDSESSLRNSLEGDVELRAFAESVNAVVPGTQGAMSPVGIVSRVVDVEPIPTTVAVATPALAHNAEELEQEKEAEMAEGAADVNKGAKEGDVAVTGGDGEERSSQEGSLREDIDEEQRGQEEGIPESAAGQVIEGIAQATLSVGPTSENGKEFETEMSAFAVDSRSTSDSAMGRQYDVLGSEEQSISKGEEGACGLPSEAGRLVAVEEDGAQAKQLEEVASGENEIETEADQSVVEEGSEDAATKMLEGLVEKRPSEQLDKQENADLGEVGTLEEGEASGEAVALGTEKAQELGGKPSLEHGIRKEGEKGPDGWGMEQGITAGLEKEKAQEREQGLEDVVRQDDVIGDEQSASRPDIPEQPLVEEDNTDLSLRSELREVEEREEPAVMNETGETELLLGKDALTGAGLASESGNASAAAMKGSVEVTGSSGTNDDANTVMLSAETKPAEQAQLETKAEENGQIVQDGITPTAAATRSAGEGRGEWSAAAGVNEELRPLAPVQRRDSCGEADGSNDAARTVNEASLGFVRAANPGISERSVRAAAPQNAEKVGVLDSSTTNPAAALLNKQDRGEPTAVRPGPGEESLVRKNPKKVTGKKNREVTAGDGERVVSKEPDADVQGPKQVPAPGEGFEASQRVVGKEDASLERGGETGRERAVRETSAGSAHQGGGKLCADEDAAESGAGAEAVQAEESTGTGNTASGKAKARKIKKGRKTHRQAGAVAQLEEATVSTAEPVAEEETEEKASLALGNQPTDGVADLRPKKGSGGLSVGAESSNVEKAAPEGGAETPKKDKKKKGKKHRERSEAEGSNAESVPDERAPAESAGQESGSAGSPCAEEEKVDDATAKGEGDATVAKDASEFPRKPRKKNGKKIRTTGEEEGLEEDQKHFETTAEGEPEVGQKEMVHFGTADMATGTLFAREESGLSGSESVGKEGKRKKSGKSGKKKRKSKEGGREMSGKVGESGGESAPLSGSEGREKGKEEADGQSKECGSLGEAKGTGSYSEENKVIRNVSQESVEVVSWPEDDLDDTCHIPPENEQRSVSSGNKVEPGAEGARPTGLVTSPSCADEVSEKLRLALAGRRGKRGSAGSLYYPEQALGTADVSAVGGEKTAQGGVPTDRGTAADADAVKTSANAEHDARSPSKKPSLFLDLTSPVRDSVRPRASSSAPSSPGKHVAREGFSRQQELDAEWAAFTDRVLSESRAERTERAEKKGRADHAGVAEGADETEEIADVAQGSDGSADVETNEERSGTVGAERLPAASFAAKMASLFRKDTPSRRTEPDAFSGVLFDEPLPVKQTGLRSSPDRDASECSSEGSSEKGDSEAGNDAEDDFDNQMRKVSWADENGISLEERLGESMHFRQSKFNELVTGTEREQQRDRRQLSPPLGYVSRPDLAAKKSGAPAEKQFRELLRTDSGRAASVSPRKGGLPKPAWVPPSGSPRCADVGDSKHANVHYAAAPNSGRFGSPPSRTGSGIPPEATSLPRTRNGTPRFSSPPPRGTPPVSSPPGRATPRVSSPSSRGAPRGGSPPKVSPDVPYHKMHTCIEPVKLFTIGAKVERTSSQSPEYAQSPSGTPVELKKSSESGKSERNSGSSSTESSDGGFWDVQLEEGRRRSSKEKRVTFADVTPGGGAGEGDVAIFEEPKFEDVALREGPAKPAEGEKETGGLSGLARKFKNVMNGKGAERSGAERKDTQARGSGESSKKTKGKWELIVEQEDAEIDEGASLIAEAPEGARARAAVAAVAAARSGASLEAKKAELALRKKRTVIEHRRERARATKELEEVQSTIISLLMLTFHPSLPSQLKKNVSAELSDVSVATERLLRRFHVAQSTCQELSELLQGALKADAARAQAYAALASSNVPASSPHSRDSDVTAACDAARGLASSVAVSADEANEAAKPAFDKIVEMMKALVAEEKRLTWESTSRGEPAIRKQWEALARAFEAHERACSLLETPEASPAFGGNELQKDDPWLAGKALQERIPPVQAARTEAALMVASNAKSLRATEADRIDAIKEALLTYGPWAHTKAWDGPLRALETLRAASDALSAKRAGEARLQETWAAFESAYTEKKEILEATALDPFQSARARFQGPLKRKIGWNGKWVPSHAVLTSAGNLHFFHVDASEQPTSRDADVSLHISMATVRAHSDGVTLQLACYTHQGKKEDEILLRAPSERERARWGAAFREATVEAVQQEQQQREEAAARQAKERERLAQLAIEKQVKEFKVAAAAAPEDLLKTSPISPDAAAGEAARAHVLELSSQKTVASARKESLSKKEYYGEAVPHKQKKSNPELAEALGRMRYLTVEEAGNAEEDNIA</sequence>
<feature type="compositionally biased region" description="Basic and acidic residues" evidence="2">
    <location>
        <begin position="248"/>
        <end position="270"/>
    </location>
</feature>
<feature type="compositionally biased region" description="Low complexity" evidence="2">
    <location>
        <begin position="1005"/>
        <end position="1018"/>
    </location>
</feature>
<feature type="domain" description="PH" evidence="3">
    <location>
        <begin position="2416"/>
        <end position="2519"/>
    </location>
</feature>
<dbReference type="InterPro" id="IPR001849">
    <property type="entry name" value="PH_domain"/>
</dbReference>
<feature type="compositionally biased region" description="Basic and acidic residues" evidence="2">
    <location>
        <begin position="622"/>
        <end position="635"/>
    </location>
</feature>
<feature type="compositionally biased region" description="Basic residues" evidence="2">
    <location>
        <begin position="1117"/>
        <end position="1127"/>
    </location>
</feature>
<dbReference type="SMART" id="SM00233">
    <property type="entry name" value="PH"/>
    <property type="match status" value="1"/>
</dbReference>
<feature type="compositionally biased region" description="Basic and acidic residues" evidence="2">
    <location>
        <begin position="922"/>
        <end position="940"/>
    </location>
</feature>
<feature type="compositionally biased region" description="Basic and acidic residues" evidence="2">
    <location>
        <begin position="1525"/>
        <end position="1547"/>
    </location>
</feature>
<dbReference type="SUPFAM" id="SSF50729">
    <property type="entry name" value="PH domain-like"/>
    <property type="match status" value="1"/>
</dbReference>
<feature type="compositionally biased region" description="Basic residues" evidence="2">
    <location>
        <begin position="1261"/>
        <end position="1276"/>
    </location>
</feature>
<feature type="compositionally biased region" description="Basic and acidic residues" evidence="2">
    <location>
        <begin position="1356"/>
        <end position="1366"/>
    </location>
</feature>
<evidence type="ECO:0000256" key="2">
    <source>
        <dbReference type="SAM" id="MobiDB-lite"/>
    </source>
</evidence>
<feature type="compositionally biased region" description="Basic and acidic residues" evidence="2">
    <location>
        <begin position="1301"/>
        <end position="1314"/>
    </location>
</feature>
<dbReference type="OMA" id="DNKSFAD"/>
<feature type="compositionally biased region" description="Basic and acidic residues" evidence="2">
    <location>
        <begin position="1599"/>
        <end position="1610"/>
    </location>
</feature>
<feature type="compositionally biased region" description="Basic and acidic residues" evidence="2">
    <location>
        <begin position="963"/>
        <end position="983"/>
    </location>
</feature>
<dbReference type="Pfam" id="PF00169">
    <property type="entry name" value="PH"/>
    <property type="match status" value="1"/>
</dbReference>
<feature type="compositionally biased region" description="Low complexity" evidence="2">
    <location>
        <begin position="1051"/>
        <end position="1060"/>
    </location>
</feature>
<feature type="compositionally biased region" description="Basic residues" evidence="2">
    <location>
        <begin position="1029"/>
        <end position="1042"/>
    </location>
</feature>